<evidence type="ECO:0000313" key="2">
    <source>
        <dbReference type="WBParaSite" id="PTRK_0000866300.1"/>
    </source>
</evidence>
<keyword evidence="1" id="KW-1185">Reference proteome</keyword>
<protein>
    <submittedName>
        <fullName evidence="2">SET domain-containing protein</fullName>
    </submittedName>
</protein>
<dbReference type="AlphaFoldDB" id="A0A0N4ZKM9"/>
<name>A0A0N4ZKM9_PARTI</name>
<dbReference type="Proteomes" id="UP000038045">
    <property type="component" value="Unplaced"/>
</dbReference>
<accession>A0A0N4ZKM9</accession>
<evidence type="ECO:0000313" key="1">
    <source>
        <dbReference type="Proteomes" id="UP000038045"/>
    </source>
</evidence>
<sequence length="111" mass="12894">MDENYNNNQCNNNNVKLVTIQDIPETVFGRSTNHLKSIGILHGNDNIFPGPGCDIKLKNKHVYRDPKVTWYEESSDIGMEEISYEKEYRSKFVNNEDYKYICDQLAKLSIS</sequence>
<proteinExistence type="predicted"/>
<dbReference type="WBParaSite" id="PTRK_0000866300.1">
    <property type="protein sequence ID" value="PTRK_0000866300.1"/>
    <property type="gene ID" value="PTRK_0000866300"/>
</dbReference>
<reference evidence="2" key="1">
    <citation type="submission" date="2017-02" db="UniProtKB">
        <authorList>
            <consortium name="WormBaseParasite"/>
        </authorList>
    </citation>
    <scope>IDENTIFICATION</scope>
</reference>
<organism evidence="1 2">
    <name type="scientific">Parastrongyloides trichosuri</name>
    <name type="common">Possum-specific nematode worm</name>
    <dbReference type="NCBI Taxonomy" id="131310"/>
    <lineage>
        <taxon>Eukaryota</taxon>
        <taxon>Metazoa</taxon>
        <taxon>Ecdysozoa</taxon>
        <taxon>Nematoda</taxon>
        <taxon>Chromadorea</taxon>
        <taxon>Rhabditida</taxon>
        <taxon>Tylenchina</taxon>
        <taxon>Panagrolaimomorpha</taxon>
        <taxon>Strongyloidoidea</taxon>
        <taxon>Strongyloididae</taxon>
        <taxon>Parastrongyloides</taxon>
    </lineage>
</organism>